<dbReference type="AlphaFoldDB" id="A0A167L743"/>
<evidence type="ECO:0000313" key="2">
    <source>
        <dbReference type="Proteomes" id="UP000076661"/>
    </source>
</evidence>
<dbReference type="PATRIC" id="fig|1365257.3.peg.3530"/>
<gene>
    <name evidence="1" type="ORF">N478_23545</name>
</gene>
<reference evidence="1 2" key="1">
    <citation type="submission" date="2013-07" db="EMBL/GenBank/DDBJ databases">
        <title>Comparative Genomic and Metabolomic Analysis of Twelve Strains of Pseudoalteromonas luteoviolacea.</title>
        <authorList>
            <person name="Vynne N.G."/>
            <person name="Mansson M."/>
            <person name="Gram L."/>
        </authorList>
    </citation>
    <scope>NUCLEOTIDE SEQUENCE [LARGE SCALE GENOMIC DNA]</scope>
    <source>
        <strain evidence="1 2">S4060-1</strain>
    </source>
</reference>
<dbReference type="RefSeq" id="WP_063381956.1">
    <property type="nucleotide sequence ID" value="NZ_AUXX01000031.1"/>
</dbReference>
<dbReference type="EMBL" id="AUXX01000031">
    <property type="protein sequence ID" value="KZN63925.1"/>
    <property type="molecule type" value="Genomic_DNA"/>
</dbReference>
<proteinExistence type="predicted"/>
<protein>
    <submittedName>
        <fullName evidence="1">Uncharacterized protein</fullName>
    </submittedName>
</protein>
<sequence>MWFAIIWLLIGVVHLQVWGSELKLSGPDRSIIISPEMSNYSICRGYRIEKSRGSITLLAQLYGFDSCEGKDNKQPLVARNLTDNDQPKILALANYFGIYHAPNKLGLRFEVKFSQQRAKIDWFVEQKKAETTVKIDKSFNREMIRVTFLSDHKSASPKLELLLYVRPQTNEIVKVEIITKKA</sequence>
<accession>A0A167L743</accession>
<dbReference type="Proteomes" id="UP000076661">
    <property type="component" value="Unassembled WGS sequence"/>
</dbReference>
<comment type="caution">
    <text evidence="1">The sequence shown here is derived from an EMBL/GenBank/DDBJ whole genome shotgun (WGS) entry which is preliminary data.</text>
</comment>
<name>A0A167L743_9GAMM</name>
<organism evidence="1 2">
    <name type="scientific">Pseudoalteromonas luteoviolacea S4060-1</name>
    <dbReference type="NCBI Taxonomy" id="1365257"/>
    <lineage>
        <taxon>Bacteria</taxon>
        <taxon>Pseudomonadati</taxon>
        <taxon>Pseudomonadota</taxon>
        <taxon>Gammaproteobacteria</taxon>
        <taxon>Alteromonadales</taxon>
        <taxon>Pseudoalteromonadaceae</taxon>
        <taxon>Pseudoalteromonas</taxon>
    </lineage>
</organism>
<evidence type="ECO:0000313" key="1">
    <source>
        <dbReference type="EMBL" id="KZN63925.1"/>
    </source>
</evidence>